<dbReference type="NCBIfam" id="TIGR01536">
    <property type="entry name" value="asn_synth_AEB"/>
    <property type="match status" value="1"/>
</dbReference>
<dbReference type="InterPro" id="IPR014729">
    <property type="entry name" value="Rossmann-like_a/b/a_fold"/>
</dbReference>
<dbReference type="InterPro" id="IPR051786">
    <property type="entry name" value="ASN_synthetase/amidase"/>
</dbReference>
<evidence type="ECO:0000256" key="5">
    <source>
        <dbReference type="ARBA" id="ARBA00022840"/>
    </source>
</evidence>
<sequence length="628" mass="70767">MGGMCGVIHSDRRATVHRPAVEAMARAMQFAEREHQEVICQDATGLAIVCANGAGSFAETARNGRPFYAAVYGDVYQATDHGRAAGQAVAHAVLQQYLKEGLSFIDRLRGDFAIAVWDGREEALHVVTDRFRVHPIFYHADRDQLVFASRMKGLLAGSLLGRGSVRMSALVDIMAFSAVTSPGTVFDHVDKLPPGHVLTYRDGEARVSAYWNVDFTRPSRARRSELAAQLKQSLTDAVAVRLSSDTDRRIGSFLSGGIDSSTVTGLLTRLGKAPVKAFSIGFAEQRFNEMEFARIAARHFHAEHHEYYVTPEDTVDAIPIVLDSFDEPFANASAIPTYFCAKLAREQGVDVMYAGDGGDELFAGNERYSSQRIFDYYTRLPQGLREWFVKPAVTALADLTGLNLFVLGKKYIRRAGIPLPQRLYSYGLFNVIPMEDLFEGDVIKAVGADYDPYSPMYNHYHRAPAVTELDRQLYIDLKHTISDNDLLKVTRMTQAAGVAVRFPFLDHHLAEFAMSVPARMKMPARELRVFFKRTYADFLPKEILTKTKHGFGLPIPVWLRTDKRLNDMMHELVLGSTTVQRGMFKKKALEELVERHRTESGSFYGDILWNVMIWELWLRTYWDRRPTV</sequence>
<feature type="site" description="Important for beta-aspartyl-AMP intermediate formation" evidence="7">
    <location>
        <position position="356"/>
    </location>
</feature>
<dbReference type="Gene3D" id="3.40.50.620">
    <property type="entry name" value="HUPs"/>
    <property type="match status" value="2"/>
</dbReference>
<dbReference type="GO" id="GO:0004066">
    <property type="term" value="F:asparagine synthase (glutamine-hydrolyzing) activity"/>
    <property type="evidence" value="ECO:0007669"/>
    <property type="project" value="UniProtKB-EC"/>
</dbReference>
<evidence type="ECO:0000256" key="6">
    <source>
        <dbReference type="ARBA" id="ARBA00048741"/>
    </source>
</evidence>
<dbReference type="EMBL" id="CP011801">
    <property type="protein sequence ID" value="ALA59782.1"/>
    <property type="molecule type" value="Genomic_DNA"/>
</dbReference>
<dbReference type="InterPro" id="IPR001962">
    <property type="entry name" value="Asn_synthase"/>
</dbReference>
<evidence type="ECO:0000256" key="1">
    <source>
        <dbReference type="ARBA" id="ARBA00005187"/>
    </source>
</evidence>
<dbReference type="PATRIC" id="fig|42253.5.peg.3344"/>
<accession>A0A0K2GGN6</accession>
<dbReference type="Pfam" id="PF00733">
    <property type="entry name" value="Asn_synthase"/>
    <property type="match status" value="1"/>
</dbReference>
<dbReference type="Gene3D" id="3.60.20.10">
    <property type="entry name" value="Glutamine Phosphoribosylpyrophosphate, subunit 1, domain 1"/>
    <property type="match status" value="1"/>
</dbReference>
<reference evidence="9 10" key="1">
    <citation type="journal article" date="2015" name="Proc. Natl. Acad. Sci. U.S.A.">
        <title>Expanded metabolic versatility of ubiquitous nitrite-oxidizing bacteria from the genus Nitrospira.</title>
        <authorList>
            <person name="Koch H."/>
            <person name="Lucker S."/>
            <person name="Albertsen M."/>
            <person name="Kitzinger K."/>
            <person name="Herbold C."/>
            <person name="Spieck E."/>
            <person name="Nielsen P.H."/>
            <person name="Wagner M."/>
            <person name="Daims H."/>
        </authorList>
    </citation>
    <scope>NUCLEOTIDE SEQUENCE [LARGE SCALE GENOMIC DNA]</scope>
    <source>
        <strain evidence="9 10">NSP M-1</strain>
    </source>
</reference>
<dbReference type="SUPFAM" id="SSF52402">
    <property type="entry name" value="Adenine nucleotide alpha hydrolases-like"/>
    <property type="match status" value="1"/>
</dbReference>
<name>A0A0K2GGN6_NITMO</name>
<dbReference type="PANTHER" id="PTHR43284">
    <property type="entry name" value="ASPARAGINE SYNTHETASE (GLUTAMINE-HYDROLYZING)"/>
    <property type="match status" value="1"/>
</dbReference>
<dbReference type="OrthoDB" id="9763290at2"/>
<dbReference type="InterPro" id="IPR006426">
    <property type="entry name" value="Asn_synth_AEB"/>
</dbReference>
<dbReference type="CDD" id="cd01991">
    <property type="entry name" value="Asn_synthase_B_C"/>
    <property type="match status" value="1"/>
</dbReference>
<dbReference type="STRING" id="42253.NITMOv2_3390"/>
<comment type="pathway">
    <text evidence="1">Amino-acid biosynthesis; L-asparagine biosynthesis; L-asparagine from L-aspartate (L-Gln route): step 1/1.</text>
</comment>
<keyword evidence="5" id="KW-0067">ATP-binding</keyword>
<dbReference type="KEGG" id="nmv:NITMOv2_3390"/>
<dbReference type="GO" id="GO:0005524">
    <property type="term" value="F:ATP binding"/>
    <property type="evidence" value="ECO:0007669"/>
    <property type="project" value="UniProtKB-KW"/>
</dbReference>
<dbReference type="GO" id="GO:0006529">
    <property type="term" value="P:asparagine biosynthetic process"/>
    <property type="evidence" value="ECO:0007669"/>
    <property type="project" value="InterPro"/>
</dbReference>
<gene>
    <name evidence="9" type="ORF">NITMOv2_3390</name>
</gene>
<protein>
    <recommendedName>
        <fullName evidence="3">asparagine synthase (glutamine-hydrolyzing)</fullName>
        <ecNumber evidence="3">6.3.5.4</ecNumber>
    </recommendedName>
</protein>
<feature type="domain" description="Glutamine amidotransferase type-2" evidence="8">
    <location>
        <begin position="5"/>
        <end position="203"/>
    </location>
</feature>
<evidence type="ECO:0000256" key="3">
    <source>
        <dbReference type="ARBA" id="ARBA00012737"/>
    </source>
</evidence>
<proteinExistence type="inferred from homology"/>
<dbReference type="PIRSF" id="PIRSF001589">
    <property type="entry name" value="Asn_synthetase_glu-h"/>
    <property type="match status" value="1"/>
</dbReference>
<keyword evidence="9" id="KW-0436">Ligase</keyword>
<dbReference type="AlphaFoldDB" id="A0A0K2GGN6"/>
<organism evidence="9 10">
    <name type="scientific">Nitrospira moscoviensis</name>
    <dbReference type="NCBI Taxonomy" id="42253"/>
    <lineage>
        <taxon>Bacteria</taxon>
        <taxon>Pseudomonadati</taxon>
        <taxon>Nitrospirota</taxon>
        <taxon>Nitrospiria</taxon>
        <taxon>Nitrospirales</taxon>
        <taxon>Nitrospiraceae</taxon>
        <taxon>Nitrospira</taxon>
    </lineage>
</organism>
<evidence type="ECO:0000256" key="2">
    <source>
        <dbReference type="ARBA" id="ARBA00005752"/>
    </source>
</evidence>
<keyword evidence="4" id="KW-0547">Nucleotide-binding</keyword>
<evidence type="ECO:0000313" key="10">
    <source>
        <dbReference type="Proteomes" id="UP000069205"/>
    </source>
</evidence>
<dbReference type="PANTHER" id="PTHR43284:SF1">
    <property type="entry name" value="ASPARAGINE SYNTHETASE"/>
    <property type="match status" value="1"/>
</dbReference>
<dbReference type="PROSITE" id="PS51278">
    <property type="entry name" value="GATASE_TYPE_2"/>
    <property type="match status" value="1"/>
</dbReference>
<keyword evidence="10" id="KW-1185">Reference proteome</keyword>
<dbReference type="RefSeq" id="WP_053380737.1">
    <property type="nucleotide sequence ID" value="NZ_CP011801.1"/>
</dbReference>
<dbReference type="GO" id="GO:0005829">
    <property type="term" value="C:cytosol"/>
    <property type="evidence" value="ECO:0007669"/>
    <property type="project" value="TreeGrafter"/>
</dbReference>
<comment type="catalytic activity">
    <reaction evidence="6">
        <text>L-aspartate + L-glutamine + ATP + H2O = L-asparagine + L-glutamate + AMP + diphosphate + H(+)</text>
        <dbReference type="Rhea" id="RHEA:12228"/>
        <dbReference type="ChEBI" id="CHEBI:15377"/>
        <dbReference type="ChEBI" id="CHEBI:15378"/>
        <dbReference type="ChEBI" id="CHEBI:29985"/>
        <dbReference type="ChEBI" id="CHEBI:29991"/>
        <dbReference type="ChEBI" id="CHEBI:30616"/>
        <dbReference type="ChEBI" id="CHEBI:33019"/>
        <dbReference type="ChEBI" id="CHEBI:58048"/>
        <dbReference type="ChEBI" id="CHEBI:58359"/>
        <dbReference type="ChEBI" id="CHEBI:456215"/>
        <dbReference type="EC" id="6.3.5.4"/>
    </reaction>
</comment>
<dbReference type="SUPFAM" id="SSF56235">
    <property type="entry name" value="N-terminal nucleophile aminohydrolases (Ntn hydrolases)"/>
    <property type="match status" value="1"/>
</dbReference>
<evidence type="ECO:0000313" key="9">
    <source>
        <dbReference type="EMBL" id="ALA59782.1"/>
    </source>
</evidence>
<dbReference type="EC" id="6.3.5.4" evidence="3"/>
<dbReference type="InterPro" id="IPR029055">
    <property type="entry name" value="Ntn_hydrolases_N"/>
</dbReference>
<evidence type="ECO:0000259" key="8">
    <source>
        <dbReference type="PROSITE" id="PS51278"/>
    </source>
</evidence>
<dbReference type="Proteomes" id="UP000069205">
    <property type="component" value="Chromosome"/>
</dbReference>
<comment type="similarity">
    <text evidence="2">Belongs to the asparagine synthetase family.</text>
</comment>
<dbReference type="InterPro" id="IPR017932">
    <property type="entry name" value="GATase_2_dom"/>
</dbReference>
<evidence type="ECO:0000256" key="4">
    <source>
        <dbReference type="ARBA" id="ARBA00022741"/>
    </source>
</evidence>
<evidence type="ECO:0000256" key="7">
    <source>
        <dbReference type="PIRSR" id="PIRSR001589-3"/>
    </source>
</evidence>
<dbReference type="Pfam" id="PF13537">
    <property type="entry name" value="GATase_7"/>
    <property type="match status" value="1"/>
</dbReference>